<feature type="transmembrane region" description="Helical" evidence="1">
    <location>
        <begin position="217"/>
        <end position="238"/>
    </location>
</feature>
<evidence type="ECO:0000313" key="2">
    <source>
        <dbReference type="EMBL" id="SMD14957.1"/>
    </source>
</evidence>
<keyword evidence="1" id="KW-0472">Membrane</keyword>
<keyword evidence="1" id="KW-0812">Transmembrane</keyword>
<dbReference type="Proteomes" id="UP000192418">
    <property type="component" value="Unassembled WGS sequence"/>
</dbReference>
<dbReference type="EMBL" id="FWXY01000061">
    <property type="protein sequence ID" value="SMD14957.1"/>
    <property type="molecule type" value="Genomic_DNA"/>
</dbReference>
<protein>
    <submittedName>
        <fullName evidence="2">Uncharacterized protein</fullName>
    </submittedName>
</protein>
<feature type="transmembrane region" description="Helical" evidence="1">
    <location>
        <begin position="280"/>
        <end position="297"/>
    </location>
</feature>
<evidence type="ECO:0000256" key="1">
    <source>
        <dbReference type="SAM" id="Phobius"/>
    </source>
</evidence>
<keyword evidence="1" id="KW-1133">Transmembrane helix</keyword>
<organism evidence="2 3">
    <name type="scientific">Desulfocicer vacuolatum DSM 3385</name>
    <dbReference type="NCBI Taxonomy" id="1121400"/>
    <lineage>
        <taxon>Bacteria</taxon>
        <taxon>Pseudomonadati</taxon>
        <taxon>Thermodesulfobacteriota</taxon>
        <taxon>Desulfobacteria</taxon>
        <taxon>Desulfobacterales</taxon>
        <taxon>Desulfobacteraceae</taxon>
        <taxon>Desulfocicer</taxon>
    </lineage>
</organism>
<keyword evidence="3" id="KW-1185">Reference proteome</keyword>
<evidence type="ECO:0000313" key="3">
    <source>
        <dbReference type="Proteomes" id="UP000192418"/>
    </source>
</evidence>
<gene>
    <name evidence="2" type="ORF">SAMN02746065_1613</name>
</gene>
<feature type="transmembrane region" description="Helical" evidence="1">
    <location>
        <begin position="23"/>
        <end position="42"/>
    </location>
</feature>
<feature type="transmembrane region" description="Helical" evidence="1">
    <location>
        <begin position="250"/>
        <end position="274"/>
    </location>
</feature>
<proteinExistence type="predicted"/>
<feature type="transmembrane region" description="Helical" evidence="1">
    <location>
        <begin position="140"/>
        <end position="159"/>
    </location>
</feature>
<reference evidence="2 3" key="1">
    <citation type="submission" date="2017-04" db="EMBL/GenBank/DDBJ databases">
        <authorList>
            <person name="Afonso C.L."/>
            <person name="Miller P.J."/>
            <person name="Scott M.A."/>
            <person name="Spackman E."/>
            <person name="Goraichik I."/>
            <person name="Dimitrov K.M."/>
            <person name="Suarez D.L."/>
            <person name="Swayne D.E."/>
        </authorList>
    </citation>
    <scope>NUCLEOTIDE SEQUENCE [LARGE SCALE GENOMIC DNA]</scope>
    <source>
        <strain evidence="2 3">DSM 3385</strain>
    </source>
</reference>
<accession>A0A1W2EZ17</accession>
<sequence length="334" mass="37647">MKYLKWLYLVIWAMIYQLPKRTVVAFSILIISGAILLFFWLFTSPDFIVGPIHALHHLPDSQQVILEIDTPLKSTAKFAVLNELDAPTNTEKVLWFLGYGKKQQDFGTRTLLLLDSHAIFYGTGIDFKEGKQLLTFLKNIPYIGLVFGVVLLFFGMIALQMMTGVMMGIITLATCWHILYIGNFLGIWFFNHFMIYPASVISGVAGAAVGMRTQSGWTAFVFHRIGATTLFFCFSPLLTEQLSIPPDLCYIGIVLTVIFPSLGYIAGSSALIAWELDTNVSESLLLLLFCLGIGLWVRSHVHPYRLAGYRPFKDFRRMAHGEMKLKNLIQGGER</sequence>
<dbReference type="AlphaFoldDB" id="A0A1W2EZ17"/>
<name>A0A1W2EZ17_9BACT</name>
<dbReference type="STRING" id="1121400.SAMN02746065_1613"/>
<dbReference type="RefSeq" id="WP_084072096.1">
    <property type="nucleotide sequence ID" value="NZ_FWXY01000061.1"/>
</dbReference>